<comment type="caution">
    <text evidence="2">The sequence shown here is derived from an EMBL/GenBank/DDBJ whole genome shotgun (WGS) entry which is preliminary data.</text>
</comment>
<evidence type="ECO:0000313" key="2">
    <source>
        <dbReference type="EMBL" id="MPC71371.1"/>
    </source>
</evidence>
<sequence>MRPGSAAVLEGTLAYRHHCHPTRVTQLRKGVMQPNYMNSSHSAKLYHIKVVTPLNSTILRLRTREPPHLLLYSTHHNTSSYLHAEQLHHLSCYPADWDMQRCRLPLLTSYPPPSPNPPNDFRLESPIQPLSSDSHQHHPSTLH</sequence>
<dbReference type="AlphaFoldDB" id="A0A5B7HF44"/>
<proteinExistence type="predicted"/>
<evidence type="ECO:0000256" key="1">
    <source>
        <dbReference type="SAM" id="MobiDB-lite"/>
    </source>
</evidence>
<feature type="region of interest" description="Disordered" evidence="1">
    <location>
        <begin position="109"/>
        <end position="143"/>
    </location>
</feature>
<protein>
    <submittedName>
        <fullName evidence="2">Uncharacterized protein</fullName>
    </submittedName>
</protein>
<dbReference type="EMBL" id="VSRR010032759">
    <property type="protein sequence ID" value="MPC71371.1"/>
    <property type="molecule type" value="Genomic_DNA"/>
</dbReference>
<accession>A0A5B7HF44</accession>
<keyword evidence="3" id="KW-1185">Reference proteome</keyword>
<reference evidence="2 3" key="1">
    <citation type="submission" date="2019-05" db="EMBL/GenBank/DDBJ databases">
        <title>Another draft genome of Portunus trituberculatus and its Hox gene families provides insights of decapod evolution.</title>
        <authorList>
            <person name="Jeong J.-H."/>
            <person name="Song I."/>
            <person name="Kim S."/>
            <person name="Choi T."/>
            <person name="Kim D."/>
            <person name="Ryu S."/>
            <person name="Kim W."/>
        </authorList>
    </citation>
    <scope>NUCLEOTIDE SEQUENCE [LARGE SCALE GENOMIC DNA]</scope>
    <source>
        <tissue evidence="2">Muscle</tissue>
    </source>
</reference>
<gene>
    <name evidence="2" type="ORF">E2C01_065648</name>
</gene>
<organism evidence="2 3">
    <name type="scientific">Portunus trituberculatus</name>
    <name type="common">Swimming crab</name>
    <name type="synonym">Neptunus trituberculatus</name>
    <dbReference type="NCBI Taxonomy" id="210409"/>
    <lineage>
        <taxon>Eukaryota</taxon>
        <taxon>Metazoa</taxon>
        <taxon>Ecdysozoa</taxon>
        <taxon>Arthropoda</taxon>
        <taxon>Crustacea</taxon>
        <taxon>Multicrustacea</taxon>
        <taxon>Malacostraca</taxon>
        <taxon>Eumalacostraca</taxon>
        <taxon>Eucarida</taxon>
        <taxon>Decapoda</taxon>
        <taxon>Pleocyemata</taxon>
        <taxon>Brachyura</taxon>
        <taxon>Eubrachyura</taxon>
        <taxon>Portunoidea</taxon>
        <taxon>Portunidae</taxon>
        <taxon>Portuninae</taxon>
        <taxon>Portunus</taxon>
    </lineage>
</organism>
<evidence type="ECO:0000313" key="3">
    <source>
        <dbReference type="Proteomes" id="UP000324222"/>
    </source>
</evidence>
<name>A0A5B7HF44_PORTR</name>
<dbReference type="Proteomes" id="UP000324222">
    <property type="component" value="Unassembled WGS sequence"/>
</dbReference>